<evidence type="ECO:0000256" key="1">
    <source>
        <dbReference type="ARBA" id="ARBA00004430"/>
    </source>
</evidence>
<dbReference type="SUPFAM" id="SSF50978">
    <property type="entry name" value="WD40 repeat-like"/>
    <property type="match status" value="1"/>
</dbReference>
<reference evidence="10" key="2">
    <citation type="submission" date="2021-08" db="EMBL/GenBank/DDBJ databases">
        <authorList>
            <person name="Eriksson T."/>
        </authorList>
    </citation>
    <scope>NUCLEOTIDE SEQUENCE</scope>
    <source>
        <strain evidence="10">Stoneville</strain>
        <tissue evidence="10">Whole head</tissue>
    </source>
</reference>
<dbReference type="PANTHER" id="PTHR14885:SF3">
    <property type="entry name" value="CILIA- AND FLAGELLA-ASSOCIATED PROTEIN 44"/>
    <property type="match status" value="1"/>
</dbReference>
<dbReference type="GO" id="GO:0003341">
    <property type="term" value="P:cilium movement"/>
    <property type="evidence" value="ECO:0007669"/>
    <property type="project" value="UniProtKB-ARBA"/>
</dbReference>
<comment type="subcellular location">
    <subcellularLocation>
        <location evidence="1">Cytoplasm</location>
        <location evidence="1">Cytoskeleton</location>
        <location evidence="1">Cilium axoneme</location>
    </subcellularLocation>
</comment>
<dbReference type="InterPro" id="IPR001680">
    <property type="entry name" value="WD40_rpt"/>
</dbReference>
<evidence type="ECO:0000256" key="3">
    <source>
        <dbReference type="ARBA" id="ARBA00022574"/>
    </source>
</evidence>
<protein>
    <submittedName>
        <fullName evidence="10">Uncharacterized protein</fullName>
    </submittedName>
</protein>
<evidence type="ECO:0000256" key="9">
    <source>
        <dbReference type="SAM" id="MobiDB-lite"/>
    </source>
</evidence>
<dbReference type="SMART" id="SM00320">
    <property type="entry name" value="WD40"/>
    <property type="match status" value="5"/>
</dbReference>
<dbReference type="PROSITE" id="PS50082">
    <property type="entry name" value="WD_REPEATS_2"/>
    <property type="match status" value="1"/>
</dbReference>
<sequence>MSQTDEGVEEIPVDEEEEEEEEEEVEEEEEEEDHWSIYDADTFVSGPFQSDNCTIPEDILKFQYPFVVTSEKEKFHTISFRRSALGGGIAHIKANPHPEFNHVAIAENGNVPLIIVYEWPSMEINCVLRGGSSRLYSHLDYSSDGLLLVSQGGEPDYLITIWNWPKRKILLRTKSYVNDVFRVKFSPYVPGQLTSCGIAHIKFWKMARTFTGLKLKGELGRFGKTEFSDILGVLPMPDEKVVSGCSWGNILVWDAGLIKLEVFRTLRRKCHDGPIVQISFNEGELTTVAMDGHVKVWWYDKIDQADPPDDDRVIQIEPTYDFYTPGLMLMCLRKRYPDPRDTTYFAQDGNGGFWIIDLNTEDTPKESVQLYKCHAGKIVAIAPCPWGPYLVSLGEDGRLYLYAYQMKQFIFEHQFPAKGTCLIWLSPKLAPYGDELLMGFDDGTLRLSILSIRSISMGIKVIQTTKPHDKSITKMTINPDNTILVTGGDDCTLFFFQILVHDHVELVPIGYIRVPNPVTCLTWHFEKTDEVLVGCLHGEILQLKAPHHPQDYTKVSYLLKLDVQENKFVTYKAQIRRDLKIKEIEARKAKKVEKKRIDMEKLKVENPGLDIDEEVFLGENNRPVSVTRC</sequence>
<proteinExistence type="predicted"/>
<evidence type="ECO:0000256" key="6">
    <source>
        <dbReference type="ARBA" id="ARBA00023212"/>
    </source>
</evidence>
<name>A0A8J6L8B2_TENMO</name>
<keyword evidence="2" id="KW-0963">Cytoplasm</keyword>
<evidence type="ECO:0000256" key="5">
    <source>
        <dbReference type="ARBA" id="ARBA00023054"/>
    </source>
</evidence>
<evidence type="ECO:0000256" key="8">
    <source>
        <dbReference type="PROSITE-ProRule" id="PRU00221"/>
    </source>
</evidence>
<accession>A0A8J6L8B2</accession>
<evidence type="ECO:0000256" key="4">
    <source>
        <dbReference type="ARBA" id="ARBA00022737"/>
    </source>
</evidence>
<keyword evidence="11" id="KW-1185">Reference proteome</keyword>
<keyword evidence="6" id="KW-0206">Cytoskeleton</keyword>
<dbReference type="GO" id="GO:0005930">
    <property type="term" value="C:axoneme"/>
    <property type="evidence" value="ECO:0007669"/>
    <property type="project" value="UniProtKB-SubCell"/>
</dbReference>
<gene>
    <name evidence="10" type="ORF">GEV33_009374</name>
</gene>
<dbReference type="AlphaFoldDB" id="A0A8J6L8B2"/>
<dbReference type="Pfam" id="PF00400">
    <property type="entry name" value="WD40"/>
    <property type="match status" value="2"/>
</dbReference>
<evidence type="ECO:0000313" key="11">
    <source>
        <dbReference type="Proteomes" id="UP000719412"/>
    </source>
</evidence>
<evidence type="ECO:0000313" key="10">
    <source>
        <dbReference type="EMBL" id="KAH0813414.1"/>
    </source>
</evidence>
<dbReference type="EMBL" id="JABDTM020025293">
    <property type="protein sequence ID" value="KAH0813414.1"/>
    <property type="molecule type" value="Genomic_DNA"/>
</dbReference>
<dbReference type="PANTHER" id="PTHR14885">
    <property type="entry name" value="CILIA- AND FLAGELLA-ASSOCIATED PROTEIN 43-RELATED"/>
    <property type="match status" value="1"/>
</dbReference>
<dbReference type="Gene3D" id="2.130.10.10">
    <property type="entry name" value="YVTN repeat-like/Quinoprotein amine dehydrogenase"/>
    <property type="match status" value="2"/>
</dbReference>
<dbReference type="InterPro" id="IPR015943">
    <property type="entry name" value="WD40/YVTN_repeat-like_dom_sf"/>
</dbReference>
<reference evidence="10" key="1">
    <citation type="journal article" date="2020" name="J Insects Food Feed">
        <title>The yellow mealworm (Tenebrio molitor) genome: a resource for the emerging insects as food and feed industry.</title>
        <authorList>
            <person name="Eriksson T."/>
            <person name="Andere A."/>
            <person name="Kelstrup H."/>
            <person name="Emery V."/>
            <person name="Picard C."/>
        </authorList>
    </citation>
    <scope>NUCLEOTIDE SEQUENCE</scope>
    <source>
        <strain evidence="10">Stoneville</strain>
        <tissue evidence="10">Whole head</tissue>
    </source>
</reference>
<keyword evidence="3 8" id="KW-0853">WD repeat</keyword>
<keyword evidence="4" id="KW-0677">Repeat</keyword>
<dbReference type="Proteomes" id="UP000719412">
    <property type="component" value="Unassembled WGS sequence"/>
</dbReference>
<keyword evidence="7" id="KW-0966">Cell projection</keyword>
<comment type="caution">
    <text evidence="10">The sequence shown here is derived from an EMBL/GenBank/DDBJ whole genome shotgun (WGS) entry which is preliminary data.</text>
</comment>
<evidence type="ECO:0000256" key="2">
    <source>
        <dbReference type="ARBA" id="ARBA00022490"/>
    </source>
</evidence>
<feature type="repeat" description="WD" evidence="8">
    <location>
        <begin position="465"/>
        <end position="498"/>
    </location>
</feature>
<feature type="compositionally biased region" description="Acidic residues" evidence="9">
    <location>
        <begin position="1"/>
        <end position="33"/>
    </location>
</feature>
<feature type="region of interest" description="Disordered" evidence="9">
    <location>
        <begin position="1"/>
        <end position="34"/>
    </location>
</feature>
<keyword evidence="5" id="KW-0175">Coiled coil</keyword>
<dbReference type="InterPro" id="IPR036322">
    <property type="entry name" value="WD40_repeat_dom_sf"/>
</dbReference>
<evidence type="ECO:0000256" key="7">
    <source>
        <dbReference type="ARBA" id="ARBA00023273"/>
    </source>
</evidence>
<organism evidence="10 11">
    <name type="scientific">Tenebrio molitor</name>
    <name type="common">Yellow mealworm beetle</name>
    <dbReference type="NCBI Taxonomy" id="7067"/>
    <lineage>
        <taxon>Eukaryota</taxon>
        <taxon>Metazoa</taxon>
        <taxon>Ecdysozoa</taxon>
        <taxon>Arthropoda</taxon>
        <taxon>Hexapoda</taxon>
        <taxon>Insecta</taxon>
        <taxon>Pterygota</taxon>
        <taxon>Neoptera</taxon>
        <taxon>Endopterygota</taxon>
        <taxon>Coleoptera</taxon>
        <taxon>Polyphaga</taxon>
        <taxon>Cucujiformia</taxon>
        <taxon>Tenebrionidae</taxon>
        <taxon>Tenebrio</taxon>
    </lineage>
</organism>